<dbReference type="Proteomes" id="UP000029227">
    <property type="component" value="Unassembled WGS sequence"/>
</dbReference>
<evidence type="ECO:0000313" key="2">
    <source>
        <dbReference type="Proteomes" id="UP000029227"/>
    </source>
</evidence>
<comment type="caution">
    <text evidence="1">The sequence shown here is derived from an EMBL/GenBank/DDBJ whole genome shotgun (WGS) entry which is preliminary data.</text>
</comment>
<dbReference type="STRING" id="754436.JCM19237_5256"/>
<reference evidence="1 2" key="1">
    <citation type="journal article" date="2014" name="Genome Announc.">
        <title>Draft Genome Sequences of Two Vibrionaceae Species, Vibrio ponticus C121 and Photobacterium aphoticum C119, Isolated as Coral Reef Microbiota.</title>
        <authorList>
            <person name="Al-saari N."/>
            <person name="Meirelles P.M."/>
            <person name="Mino S."/>
            <person name="Suda W."/>
            <person name="Oshima K."/>
            <person name="Hattori M."/>
            <person name="Ohkuma M."/>
            <person name="Thompson F.L."/>
            <person name="Gomez-Gil B."/>
            <person name="Sawabe T."/>
            <person name="Sawabe T."/>
        </authorList>
    </citation>
    <scope>NUCLEOTIDE SEQUENCE [LARGE SCALE GENOMIC DNA]</scope>
    <source>
        <strain evidence="1 2">JCM 19237</strain>
    </source>
</reference>
<organism evidence="1 2">
    <name type="scientific">Photobacterium aphoticum</name>
    <dbReference type="NCBI Taxonomy" id="754436"/>
    <lineage>
        <taxon>Bacteria</taxon>
        <taxon>Pseudomonadati</taxon>
        <taxon>Pseudomonadota</taxon>
        <taxon>Gammaproteobacteria</taxon>
        <taxon>Vibrionales</taxon>
        <taxon>Vibrionaceae</taxon>
        <taxon>Photobacterium</taxon>
    </lineage>
</organism>
<protein>
    <submittedName>
        <fullName evidence="1">Uncharacterized protein</fullName>
    </submittedName>
</protein>
<dbReference type="EMBL" id="BBMN01000001">
    <property type="protein sequence ID" value="GAL02363.1"/>
    <property type="molecule type" value="Genomic_DNA"/>
</dbReference>
<evidence type="ECO:0000313" key="1">
    <source>
        <dbReference type="EMBL" id="GAL02363.1"/>
    </source>
</evidence>
<gene>
    <name evidence="1" type="ORF">JCM19237_5256</name>
</gene>
<proteinExistence type="predicted"/>
<sequence length="48" mass="4369">MTGGFTVFGFGSGLGSGLGVGLGFGTAFTTFLGAGCLTSGLTGFGAGG</sequence>
<accession>A0A090QJC6</accession>
<dbReference type="AlphaFoldDB" id="A0A090QJC6"/>
<name>A0A090QJC6_9GAMM</name>